<feature type="region of interest" description="Disordered" evidence="9">
    <location>
        <begin position="258"/>
        <end position="278"/>
    </location>
</feature>
<name>A0A067LY69_BOTB1</name>
<evidence type="ECO:0000259" key="12">
    <source>
        <dbReference type="Pfam" id="PF18401"/>
    </source>
</evidence>
<feature type="domain" description="UGGT thioredoxin-like" evidence="11">
    <location>
        <begin position="34"/>
        <end position="231"/>
    </location>
</feature>
<organism evidence="16 17">
    <name type="scientific">Botryobasidium botryosum (strain FD-172 SS1)</name>
    <dbReference type="NCBI Taxonomy" id="930990"/>
    <lineage>
        <taxon>Eukaryota</taxon>
        <taxon>Fungi</taxon>
        <taxon>Dikarya</taxon>
        <taxon>Basidiomycota</taxon>
        <taxon>Agaricomycotina</taxon>
        <taxon>Agaricomycetes</taxon>
        <taxon>Cantharellales</taxon>
        <taxon>Botryobasidiaceae</taxon>
        <taxon>Botryobasidium</taxon>
    </lineage>
</organism>
<keyword evidence="8" id="KW-0325">Glycoprotein</keyword>
<feature type="chain" id="PRO_5001645100" evidence="10">
    <location>
        <begin position="20"/>
        <end position="1554"/>
    </location>
</feature>
<dbReference type="InterPro" id="IPR040497">
    <property type="entry name" value="Glyco_transf_24"/>
</dbReference>
<evidence type="ECO:0000259" key="11">
    <source>
        <dbReference type="Pfam" id="PF18400"/>
    </source>
</evidence>
<comment type="subcellular location">
    <subcellularLocation>
        <location evidence="2">Endoplasmic reticulum lumen</location>
    </subcellularLocation>
</comment>
<keyword evidence="6 10" id="KW-0732">Signal</keyword>
<dbReference type="CDD" id="cd06432">
    <property type="entry name" value="GT8_HUGT1_C_like"/>
    <property type="match status" value="1"/>
</dbReference>
<dbReference type="Gene3D" id="3.90.550.10">
    <property type="entry name" value="Spore Coat Polysaccharide Biosynthesis Protein SpsA, Chain A"/>
    <property type="match status" value="1"/>
</dbReference>
<dbReference type="UniPathway" id="UPA00378"/>
<keyword evidence="17" id="KW-1185">Reference proteome</keyword>
<dbReference type="Pfam" id="PF18403">
    <property type="entry name" value="Thioredoxin_15"/>
    <property type="match status" value="1"/>
</dbReference>
<keyword evidence="7" id="KW-0256">Endoplasmic reticulum</keyword>
<dbReference type="FunFam" id="3.90.550.10:FF:000065">
    <property type="entry name" value="UDP-glucose:glycoprotein glucosyltransferase, putative"/>
    <property type="match status" value="1"/>
</dbReference>
<evidence type="ECO:0000256" key="3">
    <source>
        <dbReference type="ARBA" id="ARBA00004922"/>
    </source>
</evidence>
<evidence type="ECO:0000256" key="9">
    <source>
        <dbReference type="SAM" id="MobiDB-lite"/>
    </source>
</evidence>
<dbReference type="InterPro" id="IPR029044">
    <property type="entry name" value="Nucleotide-diphossugar_trans"/>
</dbReference>
<dbReference type="HOGENOM" id="CLU_002668_1_0_1"/>
<evidence type="ECO:0000313" key="17">
    <source>
        <dbReference type="Proteomes" id="UP000027195"/>
    </source>
</evidence>
<evidence type="ECO:0000259" key="13">
    <source>
        <dbReference type="Pfam" id="PF18402"/>
    </source>
</evidence>
<evidence type="ECO:0000256" key="1">
    <source>
        <dbReference type="ARBA" id="ARBA00001913"/>
    </source>
</evidence>
<dbReference type="Pfam" id="PF18404">
    <property type="entry name" value="Glyco_transf_24"/>
    <property type="match status" value="1"/>
</dbReference>
<dbReference type="GO" id="GO:0003980">
    <property type="term" value="F:UDP-glucose:glycoprotein glucosyltransferase activity"/>
    <property type="evidence" value="ECO:0007669"/>
    <property type="project" value="InterPro"/>
</dbReference>
<comment type="cofactor">
    <cofactor evidence="1">
        <name>Ca(2+)</name>
        <dbReference type="ChEBI" id="CHEBI:29108"/>
    </cofactor>
</comment>
<evidence type="ECO:0000256" key="2">
    <source>
        <dbReference type="ARBA" id="ARBA00004319"/>
    </source>
</evidence>
<feature type="compositionally biased region" description="Basic and acidic residues" evidence="9">
    <location>
        <begin position="269"/>
        <end position="278"/>
    </location>
</feature>
<dbReference type="EMBL" id="KL198110">
    <property type="protein sequence ID" value="KDQ07300.1"/>
    <property type="molecule type" value="Genomic_DNA"/>
</dbReference>
<dbReference type="PANTHER" id="PTHR11226:SF0">
    <property type="entry name" value="UDP-GLUCOSE:GLYCOPROTEIN GLUCOSYLTRANSFERASE"/>
    <property type="match status" value="1"/>
</dbReference>
<dbReference type="Proteomes" id="UP000027195">
    <property type="component" value="Unassembled WGS sequence"/>
</dbReference>
<protein>
    <submittedName>
        <fullName evidence="16">Glycosyltransferase family 24 protein</fullName>
    </submittedName>
</protein>
<dbReference type="InterPro" id="IPR040694">
    <property type="entry name" value="UGGT_TRXL_2"/>
</dbReference>
<feature type="compositionally biased region" description="Basic and acidic residues" evidence="9">
    <location>
        <begin position="1540"/>
        <end position="1554"/>
    </location>
</feature>
<dbReference type="Pfam" id="PF06427">
    <property type="entry name" value="UDP-g_GGTase"/>
    <property type="match status" value="1"/>
</dbReference>
<feature type="domain" description="Glucosyltransferase 24 catalytic" evidence="15">
    <location>
        <begin position="1226"/>
        <end position="1491"/>
    </location>
</feature>
<evidence type="ECO:0000259" key="14">
    <source>
        <dbReference type="Pfam" id="PF18403"/>
    </source>
</evidence>
<evidence type="ECO:0000256" key="8">
    <source>
        <dbReference type="ARBA" id="ARBA00023180"/>
    </source>
</evidence>
<evidence type="ECO:0000313" key="16">
    <source>
        <dbReference type="EMBL" id="KDQ07300.1"/>
    </source>
</evidence>
<dbReference type="GO" id="GO:0051082">
    <property type="term" value="F:unfolded protein binding"/>
    <property type="evidence" value="ECO:0007669"/>
    <property type="project" value="TreeGrafter"/>
</dbReference>
<dbReference type="Pfam" id="PF18401">
    <property type="entry name" value="Thioredoxin_13"/>
    <property type="match status" value="1"/>
</dbReference>
<gene>
    <name evidence="16" type="ORF">BOTBODRAFT_120242</name>
</gene>
<accession>A0A067LY69</accession>
<dbReference type="OrthoDB" id="27683at2759"/>
<proteinExistence type="inferred from homology"/>
<dbReference type="InterPro" id="IPR009448">
    <property type="entry name" value="UDP-g_GGtrans"/>
</dbReference>
<dbReference type="FunCoup" id="A0A067LY69">
    <property type="interactions" value="443"/>
</dbReference>
<evidence type="ECO:0000256" key="5">
    <source>
        <dbReference type="ARBA" id="ARBA00022679"/>
    </source>
</evidence>
<dbReference type="InParanoid" id="A0A067LY69"/>
<dbReference type="Pfam" id="PF18400">
    <property type="entry name" value="Thioredoxin_12"/>
    <property type="match status" value="1"/>
</dbReference>
<evidence type="ECO:0000256" key="4">
    <source>
        <dbReference type="ARBA" id="ARBA00006351"/>
    </source>
</evidence>
<evidence type="ECO:0000259" key="15">
    <source>
        <dbReference type="Pfam" id="PF18404"/>
    </source>
</evidence>
<feature type="region of interest" description="Disordered" evidence="9">
    <location>
        <begin position="1515"/>
        <end position="1554"/>
    </location>
</feature>
<dbReference type="Pfam" id="PF18402">
    <property type="entry name" value="Thioredoxin_14"/>
    <property type="match status" value="1"/>
</dbReference>
<feature type="domain" description="UGGT thioredoxin-like" evidence="12">
    <location>
        <begin position="298"/>
        <end position="423"/>
    </location>
</feature>
<dbReference type="GO" id="GO:0005788">
    <property type="term" value="C:endoplasmic reticulum lumen"/>
    <property type="evidence" value="ECO:0007669"/>
    <property type="project" value="UniProtKB-SubCell"/>
</dbReference>
<evidence type="ECO:0000256" key="10">
    <source>
        <dbReference type="SAM" id="SignalP"/>
    </source>
</evidence>
<dbReference type="InterPro" id="IPR040525">
    <property type="entry name" value="UGGT_TRXL_4"/>
</dbReference>
<sequence length="1554" mass="173777">MKVHSEISLACLFLPLVLGASPPVKVQLRSSWPAPELLLEIIESAAAERAQSFFPVFDLLTAPPSFTKKHAKRTQQEIFSTALETLDSLGYLSDPTDLASFHLSLSLHSATPKIEAFYQYYNDVANSSSVEWLGDKLDCISWVDWHGKRVCDLAALKELYEDPASQPKLLSFDHVLPDPSKYIQAPLPTAILYVSFESISFRVLHKYLYDLSNRPEPRVQYIIRYVPPQKPSPDPRRNTLSGYGVIMDLKKMDYLALDDRRGGAPGESTADKSEAHAAAEDPVQAILEKLPELDTNSSALPADEFIDIGLKATQLIVNSSDPLATLQDLSQSFPKYASTIVRRVEVHENVSQEISQKNTQVQAGMNAIWLNGRVIPTEDLNPFGLMRTLRKERQIMTSLTGLGLTPSQAVDVITNEAIADALSKPSILDERFDASDRPEGGKALVWWNDIEADSRYERWPTALTGLMQQLFPGQFHRVRRNLNNIVMVVDLTSGSVLDILNGPITNIIGRALPFRFGVVPAVETESGIKAARLFYYLIENYGPETTLGFFSAFATAEHTPLDFDQAKAAFEKLVEGEAPRVEEASKDFDAIVSGLYEDRIEAARSYSERLGASLAASAGGHAFVNGKHLDVDENFFRGLQSETNTVTNYLQEQIYYGKLSDSEDGPVDMATYFYDMPTTSTRRNKHIYPSGGPNGLQIHNLQELFASSNVIVKTKITSKSFVYSRPDDLSQQVPLSIWVVGDLNAPSTLSLLKEALKAILTLVSASELLAFIERIEADPVAALSPDNGSGSQSHLTAESRLLEIVNAHTFERLDHVAYDGYCHATKLMAHLLKLNKNENSLIINGRIVGPIKPNEMISADISALAAYELRKRVAPVVEALQPIFSNTERNTFAHIVSTASSIINSASLGSADQKVVARKRQYLSFTRDYTSFEIGEKPYALFQIAALIDPVSESAQKWAPLLKWLSSIEEEVHVHVTLNPAMGHTELPLKRFYQYNLRPQLTFDMKGREQDTFVKFKGLPIDPIYTLGMDTHPAWLVRPFESEHDLDNIHLSSLTASEIKSGVKAIFDLDYIILEGHAREGETPNPPRGVQLQLTTSDSTPVADTLIVANLGYFQFKATPGVYQLSIREGRGREVWEMQSVGNNGYHSPSIKETGSGVSLTDFEGVTIYPRLVKRPGMGSADVLDTEPPIVHQGVLGSLFSNIVTRFGSFVNPKKEQGLAQRQADINIFTVASGLLYERFASIMILSVMRNTNSTVKFWFIENFLSPSFLEFIPHLAKAYNFEYELVTYKWPSWLRGQKEKQRVIWGYKILFLDVLFPMDLKKVIFVDADQIVRTDLKELVALDLHGAPYGYTPMGDDNTDMEGFRFWKTGYWKDYLRGKPYHISALYVIDLVRFRELAAGDRLRSQYQMLSSDPNSLANLDQDLPNHLQHEVPIYSLDKSWLWCETWCTKDRLDQAKTIDLCQNPLTKEPKLSRARQIPEWEEYDSEIARFARQLADDGKIKSRAIAADSDVLATVGNTRQNDSPESDIGPEASQGEIVEDKVDGDGHSHDEL</sequence>
<feature type="domain" description="UGGT thioredoxin-like" evidence="13">
    <location>
        <begin position="432"/>
        <end position="687"/>
    </location>
</feature>
<comment type="similarity">
    <text evidence="4">Belongs to the glycosyltransferase 8 family.</text>
</comment>
<comment type="pathway">
    <text evidence="3">Protein modification; protein glycosylation.</text>
</comment>
<dbReference type="SUPFAM" id="SSF53448">
    <property type="entry name" value="Nucleotide-diphospho-sugar transferases"/>
    <property type="match status" value="1"/>
</dbReference>
<evidence type="ECO:0000256" key="6">
    <source>
        <dbReference type="ARBA" id="ARBA00022729"/>
    </source>
</evidence>
<dbReference type="GO" id="GO:0018279">
    <property type="term" value="P:protein N-linked glycosylation via asparagine"/>
    <property type="evidence" value="ECO:0007669"/>
    <property type="project" value="TreeGrafter"/>
</dbReference>
<evidence type="ECO:0000256" key="7">
    <source>
        <dbReference type="ARBA" id="ARBA00022824"/>
    </source>
</evidence>
<feature type="domain" description="UDP-glucose:glycoprotein glucosyltransferase thioredoxin-like" evidence="14">
    <location>
        <begin position="723"/>
        <end position="903"/>
    </location>
</feature>
<feature type="signal peptide" evidence="10">
    <location>
        <begin position="1"/>
        <end position="19"/>
    </location>
</feature>
<reference evidence="17" key="1">
    <citation type="journal article" date="2014" name="Proc. Natl. Acad. Sci. U.S.A.">
        <title>Extensive sampling of basidiomycete genomes demonstrates inadequacy of the white-rot/brown-rot paradigm for wood decay fungi.</title>
        <authorList>
            <person name="Riley R."/>
            <person name="Salamov A.A."/>
            <person name="Brown D.W."/>
            <person name="Nagy L.G."/>
            <person name="Floudas D."/>
            <person name="Held B.W."/>
            <person name="Levasseur A."/>
            <person name="Lombard V."/>
            <person name="Morin E."/>
            <person name="Otillar R."/>
            <person name="Lindquist E.A."/>
            <person name="Sun H."/>
            <person name="LaButti K.M."/>
            <person name="Schmutz J."/>
            <person name="Jabbour D."/>
            <person name="Luo H."/>
            <person name="Baker S.E."/>
            <person name="Pisabarro A.G."/>
            <person name="Walton J.D."/>
            <person name="Blanchette R.A."/>
            <person name="Henrissat B."/>
            <person name="Martin F."/>
            <person name="Cullen D."/>
            <person name="Hibbett D.S."/>
            <person name="Grigoriev I.V."/>
        </authorList>
    </citation>
    <scope>NUCLEOTIDE SEQUENCE [LARGE SCALE GENOMIC DNA]</scope>
    <source>
        <strain evidence="17">FD-172 SS1</strain>
    </source>
</reference>
<keyword evidence="5 16" id="KW-0808">Transferase</keyword>
<dbReference type="STRING" id="930990.A0A067LY69"/>
<dbReference type="InterPro" id="IPR040693">
    <property type="entry name" value="UGGT_TRXL_1"/>
</dbReference>
<dbReference type="PANTHER" id="PTHR11226">
    <property type="entry name" value="UDP-GLUCOSE GLYCOPROTEIN:GLUCOSYLTRANSFERASE"/>
    <property type="match status" value="1"/>
</dbReference>
<dbReference type="GO" id="GO:0036503">
    <property type="term" value="P:ERAD pathway"/>
    <property type="evidence" value="ECO:0007669"/>
    <property type="project" value="TreeGrafter"/>
</dbReference>
<dbReference type="InterPro" id="IPR040692">
    <property type="entry name" value="UGGT_TRXL_3"/>
</dbReference>